<sequence>MGRREGTWVDSGTPQWPVILCEEQARLKQADGQEQFSLLPLGFKRLSPSGAYDKDKIKKLIHLGLSLSVGKEAPRSLPTPTSSFQFLPIHVNSFQFSNNLLYRSLQLCSTSFSSFQLHPGPSYSFPLLAPAFQLKRRGIDRNIYGNVNLLSPLLCIMLLYVDYPIVICWASNAIILSKLQKIVSEIIIFLRLGDRLVGDFLEAELLSGIGARKGCFWRKA</sequence>
<reference evidence="2" key="1">
    <citation type="submission" date="2022-04" db="EMBL/GenBank/DDBJ databases">
        <title>Carnegiea gigantea Genome sequencing and assembly v2.</title>
        <authorList>
            <person name="Copetti D."/>
            <person name="Sanderson M.J."/>
            <person name="Burquez A."/>
            <person name="Wojciechowski M.F."/>
        </authorList>
    </citation>
    <scope>NUCLEOTIDE SEQUENCE</scope>
    <source>
        <strain evidence="2">SGP5-SGP5p</strain>
        <tissue evidence="2">Aerial part</tissue>
    </source>
</reference>
<name>A0A9Q1QQR2_9CARY</name>
<proteinExistence type="predicted"/>
<keyword evidence="1" id="KW-0812">Transmembrane</keyword>
<evidence type="ECO:0000256" key="1">
    <source>
        <dbReference type="SAM" id="Phobius"/>
    </source>
</evidence>
<feature type="transmembrane region" description="Helical" evidence="1">
    <location>
        <begin position="143"/>
        <end position="161"/>
    </location>
</feature>
<gene>
    <name evidence="2" type="ORF">Cgig2_026856</name>
</gene>
<evidence type="ECO:0000313" key="3">
    <source>
        <dbReference type="Proteomes" id="UP001153076"/>
    </source>
</evidence>
<dbReference type="AlphaFoldDB" id="A0A9Q1QQR2"/>
<dbReference type="EMBL" id="JAKOGI010000011">
    <property type="protein sequence ID" value="KAJ8451047.1"/>
    <property type="molecule type" value="Genomic_DNA"/>
</dbReference>
<keyword evidence="3" id="KW-1185">Reference proteome</keyword>
<evidence type="ECO:0000313" key="2">
    <source>
        <dbReference type="EMBL" id="KAJ8451047.1"/>
    </source>
</evidence>
<protein>
    <submittedName>
        <fullName evidence="2">Uncharacterized protein</fullName>
    </submittedName>
</protein>
<dbReference type="Proteomes" id="UP001153076">
    <property type="component" value="Unassembled WGS sequence"/>
</dbReference>
<keyword evidence="1" id="KW-0472">Membrane</keyword>
<keyword evidence="1" id="KW-1133">Transmembrane helix</keyword>
<comment type="caution">
    <text evidence="2">The sequence shown here is derived from an EMBL/GenBank/DDBJ whole genome shotgun (WGS) entry which is preliminary data.</text>
</comment>
<accession>A0A9Q1QQR2</accession>
<organism evidence="2 3">
    <name type="scientific">Carnegiea gigantea</name>
    <dbReference type="NCBI Taxonomy" id="171969"/>
    <lineage>
        <taxon>Eukaryota</taxon>
        <taxon>Viridiplantae</taxon>
        <taxon>Streptophyta</taxon>
        <taxon>Embryophyta</taxon>
        <taxon>Tracheophyta</taxon>
        <taxon>Spermatophyta</taxon>
        <taxon>Magnoliopsida</taxon>
        <taxon>eudicotyledons</taxon>
        <taxon>Gunneridae</taxon>
        <taxon>Pentapetalae</taxon>
        <taxon>Caryophyllales</taxon>
        <taxon>Cactineae</taxon>
        <taxon>Cactaceae</taxon>
        <taxon>Cactoideae</taxon>
        <taxon>Echinocereeae</taxon>
        <taxon>Carnegiea</taxon>
    </lineage>
</organism>